<dbReference type="InterPro" id="IPR029044">
    <property type="entry name" value="Nucleotide-diphossugar_trans"/>
</dbReference>
<dbReference type="Gene3D" id="3.90.550.10">
    <property type="entry name" value="Spore Coat Polysaccharide Biosynthesis Protein SpsA, Chain A"/>
    <property type="match status" value="1"/>
</dbReference>
<proteinExistence type="predicted"/>
<evidence type="ECO:0000313" key="3">
    <source>
        <dbReference type="Proteomes" id="UP000520011"/>
    </source>
</evidence>
<dbReference type="CDD" id="cd04182">
    <property type="entry name" value="GT_2_like_f"/>
    <property type="match status" value="1"/>
</dbReference>
<evidence type="ECO:0000313" key="2">
    <source>
        <dbReference type="EMBL" id="MBB5325027.1"/>
    </source>
</evidence>
<dbReference type="PANTHER" id="PTHR43777:SF1">
    <property type="entry name" value="MOLYBDENUM COFACTOR CYTIDYLYLTRANSFERASE"/>
    <property type="match status" value="1"/>
</dbReference>
<dbReference type="Pfam" id="PF12804">
    <property type="entry name" value="NTP_transf_3"/>
    <property type="match status" value="1"/>
</dbReference>
<sequence length="227" mass="25458">MKFVKITGIFLAAGKSERMGENKLSLPLKDKAIGSVSLYTAVTSELDHVFVITREDDPLDWIDYGLRTEKLRNRWTVVPCREAGKGQSFSLKAGLCKAEEEKADGVVVLLADQPFITTDMINELIFQYEQHLNTDEQLDFVASMFQGVLRPPVLLSKRLFQSLKTLKGDVGAQQMIRQNSNLNGISITYKDRKAFFDIDTKEDYQLAREGGVKNESIGGKSLDPNGY</sequence>
<reference evidence="2 3" key="1">
    <citation type="submission" date="2020-08" db="EMBL/GenBank/DDBJ databases">
        <title>Genomic Encyclopedia of Type Strains, Phase IV (KMG-IV): sequencing the most valuable type-strain genomes for metagenomic binning, comparative biology and taxonomic classification.</title>
        <authorList>
            <person name="Goeker M."/>
        </authorList>
    </citation>
    <scope>NUCLEOTIDE SEQUENCE [LARGE SCALE GENOMIC DNA]</scope>
    <source>
        <strain evidence="2 3">DSM 16325</strain>
    </source>
</reference>
<keyword evidence="3" id="KW-1185">Reference proteome</keyword>
<dbReference type="InterPro" id="IPR025877">
    <property type="entry name" value="MobA-like_NTP_Trfase"/>
</dbReference>
<organism evidence="2 3">
    <name type="scientific">Anoxybacteroides tepidamans</name>
    <dbReference type="NCBI Taxonomy" id="265948"/>
    <lineage>
        <taxon>Bacteria</taxon>
        <taxon>Bacillati</taxon>
        <taxon>Bacillota</taxon>
        <taxon>Bacilli</taxon>
        <taxon>Bacillales</taxon>
        <taxon>Anoxybacillaceae</taxon>
        <taxon>Anoxybacteroides</taxon>
    </lineage>
</organism>
<feature type="domain" description="MobA-like NTP transferase" evidence="1">
    <location>
        <begin position="8"/>
        <end position="179"/>
    </location>
</feature>
<accession>A0A7W8ISI9</accession>
<protein>
    <submittedName>
        <fullName evidence="2">Xanthine dehydrogenase accessory protein pucB</fullName>
    </submittedName>
</protein>
<dbReference type="PANTHER" id="PTHR43777">
    <property type="entry name" value="MOLYBDENUM COFACTOR CYTIDYLYLTRANSFERASE"/>
    <property type="match status" value="1"/>
</dbReference>
<dbReference type="SUPFAM" id="SSF53448">
    <property type="entry name" value="Nucleotide-diphospho-sugar transferases"/>
    <property type="match status" value="1"/>
</dbReference>
<dbReference type="AlphaFoldDB" id="A0A7W8ISI9"/>
<dbReference type="Proteomes" id="UP000520011">
    <property type="component" value="Unassembled WGS sequence"/>
</dbReference>
<dbReference type="EMBL" id="JACHEP010000011">
    <property type="protein sequence ID" value="MBB5325027.1"/>
    <property type="molecule type" value="Genomic_DNA"/>
</dbReference>
<comment type="caution">
    <text evidence="2">The sequence shown here is derived from an EMBL/GenBank/DDBJ whole genome shotgun (WGS) entry which is preliminary data.</text>
</comment>
<gene>
    <name evidence="2" type="ORF">HNQ34_002126</name>
</gene>
<dbReference type="RefSeq" id="WP_183254224.1">
    <property type="nucleotide sequence ID" value="NZ_JACHEP010000011.1"/>
</dbReference>
<evidence type="ECO:0000259" key="1">
    <source>
        <dbReference type="Pfam" id="PF12804"/>
    </source>
</evidence>
<dbReference type="GO" id="GO:0016779">
    <property type="term" value="F:nucleotidyltransferase activity"/>
    <property type="evidence" value="ECO:0007669"/>
    <property type="project" value="UniProtKB-ARBA"/>
</dbReference>
<name>A0A7W8ISI9_9BACL</name>